<dbReference type="Pfam" id="PF00078">
    <property type="entry name" value="RVT_1"/>
    <property type="match status" value="1"/>
</dbReference>
<dbReference type="PROSITE" id="PS50878">
    <property type="entry name" value="RT_POL"/>
    <property type="match status" value="1"/>
</dbReference>
<evidence type="ECO:0000256" key="8">
    <source>
        <dbReference type="ARBA" id="ARBA00023018"/>
    </source>
</evidence>
<keyword evidence="10" id="KW-1015">Disulfide bond</keyword>
<evidence type="ECO:0000256" key="12">
    <source>
        <dbReference type="ARBA" id="ARBA00034103"/>
    </source>
</evidence>
<feature type="region of interest" description="Disordered" evidence="13">
    <location>
        <begin position="776"/>
        <end position="799"/>
    </location>
</feature>
<evidence type="ECO:0000256" key="13">
    <source>
        <dbReference type="SAM" id="MobiDB-lite"/>
    </source>
</evidence>
<evidence type="ECO:0000256" key="2">
    <source>
        <dbReference type="ARBA" id="ARBA00005964"/>
    </source>
</evidence>
<keyword evidence="17" id="KW-1185">Reference proteome</keyword>
<evidence type="ECO:0000256" key="6">
    <source>
        <dbReference type="ARBA" id="ARBA00022889"/>
    </source>
</evidence>
<dbReference type="InterPro" id="IPR051093">
    <property type="entry name" value="Neuroligin/BSAL"/>
</dbReference>
<dbReference type="Pfam" id="PF00135">
    <property type="entry name" value="COesterase"/>
    <property type="match status" value="1"/>
</dbReference>
<evidence type="ECO:0000256" key="9">
    <source>
        <dbReference type="ARBA" id="ARBA00023136"/>
    </source>
</evidence>
<dbReference type="InterPro" id="IPR000460">
    <property type="entry name" value="Nlgn"/>
</dbReference>
<dbReference type="Gene3D" id="3.40.50.1820">
    <property type="entry name" value="alpha/beta hydrolase"/>
    <property type="match status" value="1"/>
</dbReference>
<keyword evidence="5" id="KW-0732">Signal</keyword>
<evidence type="ECO:0000313" key="17">
    <source>
        <dbReference type="Proteomes" id="UP001623348"/>
    </source>
</evidence>
<name>A0ABC9W1K3_GRUJA</name>
<comment type="subcellular location">
    <subcellularLocation>
        <location evidence="1">Cell membrane</location>
        <topology evidence="1">Single-pass type I membrane protein</topology>
    </subcellularLocation>
    <subcellularLocation>
        <location evidence="12">Synapse</location>
    </subcellularLocation>
</comment>
<evidence type="ECO:0000256" key="11">
    <source>
        <dbReference type="ARBA" id="ARBA00023180"/>
    </source>
</evidence>
<dbReference type="GO" id="GO:0007399">
    <property type="term" value="P:nervous system development"/>
    <property type="evidence" value="ECO:0007669"/>
    <property type="project" value="UniProtKB-ARBA"/>
</dbReference>
<comment type="caution">
    <text evidence="16">The sequence shown here is derived from an EMBL/GenBank/DDBJ whole genome shotgun (WGS) entry which is preliminary data.</text>
</comment>
<keyword evidence="3" id="KW-1003">Cell membrane</keyword>
<keyword evidence="11" id="KW-0325">Glycoprotein</keyword>
<feature type="transmembrane region" description="Helical" evidence="14">
    <location>
        <begin position="819"/>
        <end position="842"/>
    </location>
</feature>
<sequence length="960" mass="108225">MSKEFLEKLKGKKEVYSIWKKGVATWEEYKIVVRECRDPSWKAKAHLELNLARDVKDNKKGFFKYISRKRKTRENVVLLLNEVGALVMEDTEKAELLNAFFASVFTAKAGPQETQTLDGKSCLTTPISFYDVMSGWVDEGRAVDVVYLDFSKSFDTISCNILVSNLRKYELEEWTVRWVENWLNGRAQRVVISGAESSWRSLATSMPQGSILGPVLFKIFIHGLDEGTECTLSKFADDTKLGGVADTPEGCAAIQRDLDKLESWAERNLMKFNKGKCRVLHVRRSNSRHQYKLGVDLLGSSTAKKDLGVLVDNKISMSQQCALVAKKANGILGCIKQSVASRSREVLLPLYSGFLSTGDQAAKGNYGLLDQIQALRWIEENIGSFGGDPKRVTIFGSGAGASCVSLLTLSHYSEGLFQKAIIQSGTALSSWAVNYQPAKYTRILADKVGCDMLDTTDLVECLRNKNYKELIQQTITPATYHIAFGPVIDGDVIPDDPQILMEQGEFLNYDIMLGVNQGEGLKFVDGIVDNEDGVSPNDFDFSVSNFVDNLYGYPEGKDTLRETIKFMYTDWADKENPETRRKTLVALFTDHQWVAPAVATADLHAQYGSPTYFYAFYHHCQSEMKPSWADSAHGDEVPYVFGIPMIGPTELFNCNFSKNDVMLSAVVMTYWTNFAKTGDPNQPVPQDTKFIHTKPNRFEEVAWSKYNPKDQLYLHIGLKPRVRDHYRATKVAFWLELVPHLHNLNEIFQYVSTTTKVPPPDMTSFPYVTRRSPGKLWPATKRPAMTPANNPKHSKDTHKTAPEDTTVLIENKRDYSTELSVTIAVGASLLFLNILAFAALYYKKDKRRHETHRRPSPQRNTTNDIAHIQNEEIMSLQMKQLEHDHECESLQAHDTLRLTCPPDYTLTLRRSPDDIPLMTPNTITMIPNTLTGMQPLHTFNTFSGGQNSTNLPHGHSTTRV</sequence>
<feature type="domain" description="Reverse transcriptase" evidence="15">
    <location>
        <begin position="1"/>
        <end position="297"/>
    </location>
</feature>
<keyword evidence="8" id="KW-0770">Synapse</keyword>
<dbReference type="FunFam" id="3.40.50.1820:FF:000001">
    <property type="entry name" value="Neuroligin 3 isoform"/>
    <property type="match status" value="1"/>
</dbReference>
<dbReference type="InterPro" id="IPR029058">
    <property type="entry name" value="AB_hydrolase_fold"/>
</dbReference>
<dbReference type="Proteomes" id="UP001623348">
    <property type="component" value="Unassembled WGS sequence"/>
</dbReference>
<gene>
    <name evidence="16" type="ORF">GRJ2_000334500</name>
</gene>
<keyword evidence="4 14" id="KW-0812">Transmembrane</keyword>
<evidence type="ECO:0000256" key="5">
    <source>
        <dbReference type="ARBA" id="ARBA00022729"/>
    </source>
</evidence>
<dbReference type="GO" id="GO:0045202">
    <property type="term" value="C:synapse"/>
    <property type="evidence" value="ECO:0007669"/>
    <property type="project" value="UniProtKB-SubCell"/>
</dbReference>
<reference evidence="16 17" key="1">
    <citation type="submission" date="2024-06" db="EMBL/GenBank/DDBJ databases">
        <title>The draft genome of Grus japonensis, version 3.</title>
        <authorList>
            <person name="Nabeshima K."/>
            <person name="Suzuki S."/>
            <person name="Onuma M."/>
        </authorList>
    </citation>
    <scope>NUCLEOTIDE SEQUENCE [LARGE SCALE GENOMIC DNA]</scope>
    <source>
        <strain evidence="16 17">451A</strain>
    </source>
</reference>
<evidence type="ECO:0000313" key="16">
    <source>
        <dbReference type="EMBL" id="GAB0178692.1"/>
    </source>
</evidence>
<keyword evidence="7 14" id="KW-1133">Transmembrane helix</keyword>
<keyword evidence="9 14" id="KW-0472">Membrane</keyword>
<dbReference type="AlphaFoldDB" id="A0ABC9W1K3"/>
<dbReference type="PRINTS" id="PR01090">
    <property type="entry name" value="NEUROLIGIN"/>
</dbReference>
<evidence type="ECO:0000259" key="15">
    <source>
        <dbReference type="PROSITE" id="PS50878"/>
    </source>
</evidence>
<dbReference type="SUPFAM" id="SSF53474">
    <property type="entry name" value="alpha/beta-Hydrolases"/>
    <property type="match status" value="1"/>
</dbReference>
<dbReference type="PANTHER" id="PTHR43903">
    <property type="entry name" value="NEUROLIGIN"/>
    <property type="match status" value="1"/>
</dbReference>
<evidence type="ECO:0000256" key="10">
    <source>
        <dbReference type="ARBA" id="ARBA00023157"/>
    </source>
</evidence>
<evidence type="ECO:0000256" key="14">
    <source>
        <dbReference type="SAM" id="Phobius"/>
    </source>
</evidence>
<evidence type="ECO:0000256" key="1">
    <source>
        <dbReference type="ARBA" id="ARBA00004251"/>
    </source>
</evidence>
<dbReference type="GO" id="GO:0005886">
    <property type="term" value="C:plasma membrane"/>
    <property type="evidence" value="ECO:0007669"/>
    <property type="project" value="UniProtKB-SubCell"/>
</dbReference>
<protein>
    <submittedName>
        <fullName evidence="16">Neuroligin-4, X-linked</fullName>
    </submittedName>
</protein>
<evidence type="ECO:0000256" key="7">
    <source>
        <dbReference type="ARBA" id="ARBA00022989"/>
    </source>
</evidence>
<dbReference type="InterPro" id="IPR002018">
    <property type="entry name" value="CarbesteraseB"/>
</dbReference>
<proteinExistence type="inferred from homology"/>
<organism evidence="16 17">
    <name type="scientific">Grus japonensis</name>
    <name type="common">Japanese crane</name>
    <name type="synonym">Red-crowned crane</name>
    <dbReference type="NCBI Taxonomy" id="30415"/>
    <lineage>
        <taxon>Eukaryota</taxon>
        <taxon>Metazoa</taxon>
        <taxon>Chordata</taxon>
        <taxon>Craniata</taxon>
        <taxon>Vertebrata</taxon>
        <taxon>Euteleostomi</taxon>
        <taxon>Archelosauria</taxon>
        <taxon>Archosauria</taxon>
        <taxon>Dinosauria</taxon>
        <taxon>Saurischia</taxon>
        <taxon>Theropoda</taxon>
        <taxon>Coelurosauria</taxon>
        <taxon>Aves</taxon>
        <taxon>Neognathae</taxon>
        <taxon>Neoaves</taxon>
        <taxon>Gruiformes</taxon>
        <taxon>Gruidae</taxon>
        <taxon>Grus</taxon>
    </lineage>
</organism>
<evidence type="ECO:0000256" key="4">
    <source>
        <dbReference type="ARBA" id="ARBA00022692"/>
    </source>
</evidence>
<keyword evidence="6" id="KW-0130">Cell adhesion</keyword>
<accession>A0ABC9W1K3</accession>
<dbReference type="GO" id="GO:0007155">
    <property type="term" value="P:cell adhesion"/>
    <property type="evidence" value="ECO:0007669"/>
    <property type="project" value="UniProtKB-KW"/>
</dbReference>
<comment type="similarity">
    <text evidence="2">Belongs to the type-B carboxylesterase/lipase family.</text>
</comment>
<dbReference type="InterPro" id="IPR000477">
    <property type="entry name" value="RT_dom"/>
</dbReference>
<evidence type="ECO:0000256" key="3">
    <source>
        <dbReference type="ARBA" id="ARBA00022475"/>
    </source>
</evidence>
<dbReference type="EMBL" id="BAAFJT010000001">
    <property type="protein sequence ID" value="GAB0178692.1"/>
    <property type="molecule type" value="Genomic_DNA"/>
</dbReference>